<dbReference type="RefSeq" id="WP_406792835.1">
    <property type="nucleotide sequence ID" value="NZ_JBJHZX010000021.1"/>
</dbReference>
<gene>
    <name evidence="2" type="ORF">ACJDU8_14350</name>
</gene>
<evidence type="ECO:0000313" key="2">
    <source>
        <dbReference type="EMBL" id="MFL0196727.1"/>
    </source>
</evidence>
<dbReference type="PANTHER" id="PTHR30244">
    <property type="entry name" value="TRANSAMINASE"/>
    <property type="match status" value="1"/>
</dbReference>
<protein>
    <submittedName>
        <fullName evidence="2">DegT/DnrJ/EryC1/StrS family aminotransferase</fullName>
    </submittedName>
</protein>
<dbReference type="CDD" id="cd00616">
    <property type="entry name" value="AHBA_syn"/>
    <property type="match status" value="1"/>
</dbReference>
<keyword evidence="2" id="KW-0032">Aminotransferase</keyword>
<dbReference type="InterPro" id="IPR015422">
    <property type="entry name" value="PyrdxlP-dep_Trfase_small"/>
</dbReference>
<sequence>MSKKIPFSPPDITQAEIDAVSEVLKSGWITSGPKTAEFEEKLASYCDTNYAAAVASATAGMELLLKVFDIKKGDDVITTPYTYTSTATTSLQRGIKPIMVDVKKNSFSIDIDKLSDAITPNTKAIFSVDFAGVPVDYDAIRQVLKLKNREDILLVSDSAHALGASYKGKKVGGQLDAHVFSFHAVKNLTTAEGGAITFNNNNLFGKENLLKDLKLNSLNGQSKDAMSKMKAGSWKYDIVTAGYKCNMTDISSALGLVQLTRYPSMLEKRRAIFDLYSNILSQKEWAIIPFEEDKTSETSYHLYPLRIKGLEETQRDEVIKILSQKDIAVNVHFIPLPMFTLYKSLGYSINDYPNAYAQYANEITLPLYSTLLPEDAEYVARELIKAVEKVR</sequence>
<dbReference type="GO" id="GO:0008483">
    <property type="term" value="F:transaminase activity"/>
    <property type="evidence" value="ECO:0007669"/>
    <property type="project" value="UniProtKB-KW"/>
</dbReference>
<dbReference type="EMBL" id="JBJHZX010000021">
    <property type="protein sequence ID" value="MFL0196727.1"/>
    <property type="molecule type" value="Genomic_DNA"/>
</dbReference>
<organism evidence="2 3">
    <name type="scientific">Candidatus Clostridium eludens</name>
    <dbReference type="NCBI Taxonomy" id="3381663"/>
    <lineage>
        <taxon>Bacteria</taxon>
        <taxon>Bacillati</taxon>
        <taxon>Bacillota</taxon>
        <taxon>Clostridia</taxon>
        <taxon>Eubacteriales</taxon>
        <taxon>Clostridiaceae</taxon>
        <taxon>Clostridium</taxon>
    </lineage>
</organism>
<dbReference type="InterPro" id="IPR015421">
    <property type="entry name" value="PyrdxlP-dep_Trfase_major"/>
</dbReference>
<evidence type="ECO:0000256" key="1">
    <source>
        <dbReference type="RuleBase" id="RU004508"/>
    </source>
</evidence>
<dbReference type="Gene3D" id="3.40.640.10">
    <property type="entry name" value="Type I PLP-dependent aspartate aminotransferase-like (Major domain)"/>
    <property type="match status" value="1"/>
</dbReference>
<proteinExistence type="inferred from homology"/>
<dbReference type="InterPro" id="IPR015424">
    <property type="entry name" value="PyrdxlP-dep_Trfase"/>
</dbReference>
<dbReference type="InterPro" id="IPR000653">
    <property type="entry name" value="DegT/StrS_aminotransferase"/>
</dbReference>
<comment type="similarity">
    <text evidence="1">Belongs to the DegT/DnrJ/EryC1 family.</text>
</comment>
<comment type="caution">
    <text evidence="2">The sequence shown here is derived from an EMBL/GenBank/DDBJ whole genome shotgun (WGS) entry which is preliminary data.</text>
</comment>
<name>A0ABW8SM29_9CLOT</name>
<dbReference type="Pfam" id="PF01041">
    <property type="entry name" value="DegT_DnrJ_EryC1"/>
    <property type="match status" value="1"/>
</dbReference>
<reference evidence="2 3" key="1">
    <citation type="submission" date="2024-11" db="EMBL/GenBank/DDBJ databases">
        <authorList>
            <person name="Heng Y.C."/>
            <person name="Lim A.C.H."/>
            <person name="Lee J.K.Y."/>
            <person name="Kittelmann S."/>
        </authorList>
    </citation>
    <scope>NUCLEOTIDE SEQUENCE [LARGE SCALE GENOMIC DNA]</scope>
    <source>
        <strain evidence="2 3">WILCCON 0269</strain>
    </source>
</reference>
<accession>A0ABW8SM29</accession>
<evidence type="ECO:0000313" key="3">
    <source>
        <dbReference type="Proteomes" id="UP001623660"/>
    </source>
</evidence>
<keyword evidence="3" id="KW-1185">Reference proteome</keyword>
<dbReference type="PIRSF" id="PIRSF000390">
    <property type="entry name" value="PLP_StrS"/>
    <property type="match status" value="1"/>
</dbReference>
<keyword evidence="1" id="KW-0663">Pyridoxal phosphate</keyword>
<dbReference type="PANTHER" id="PTHR30244:SF34">
    <property type="entry name" value="DTDP-4-AMINO-4,6-DIDEOXYGALACTOSE TRANSAMINASE"/>
    <property type="match status" value="1"/>
</dbReference>
<keyword evidence="2" id="KW-0808">Transferase</keyword>
<dbReference type="SUPFAM" id="SSF53383">
    <property type="entry name" value="PLP-dependent transferases"/>
    <property type="match status" value="1"/>
</dbReference>
<dbReference type="Gene3D" id="3.90.1150.10">
    <property type="entry name" value="Aspartate Aminotransferase, domain 1"/>
    <property type="match status" value="1"/>
</dbReference>
<dbReference type="Proteomes" id="UP001623660">
    <property type="component" value="Unassembled WGS sequence"/>
</dbReference>